<protein>
    <submittedName>
        <fullName evidence="3">Uncharacterized protein</fullName>
    </submittedName>
</protein>
<proteinExistence type="predicted"/>
<reference evidence="2" key="1">
    <citation type="submission" date="2002-03" db="EMBL/GenBank/DDBJ databases">
        <title>Oryza sativa nipponbare(GA3) genomic DNA, chromosome 2, PAC clone:P0419C03.</title>
        <authorList>
            <person name="Sasaki T."/>
            <person name="Matsumoto T."/>
            <person name="Yamamoto K."/>
        </authorList>
    </citation>
    <scope>NUCLEOTIDE SEQUENCE</scope>
</reference>
<evidence type="ECO:0000313" key="2">
    <source>
        <dbReference type="EMBL" id="BAD21922.1"/>
    </source>
</evidence>
<evidence type="ECO:0000313" key="3">
    <source>
        <dbReference type="EMBL" id="BAD22049.1"/>
    </source>
</evidence>
<evidence type="ECO:0000256" key="1">
    <source>
        <dbReference type="SAM" id="MobiDB-lite"/>
    </source>
</evidence>
<organism evidence="3 4">
    <name type="scientific">Oryza sativa subsp. japonica</name>
    <name type="common">Rice</name>
    <dbReference type="NCBI Taxonomy" id="39947"/>
    <lineage>
        <taxon>Eukaryota</taxon>
        <taxon>Viridiplantae</taxon>
        <taxon>Streptophyta</taxon>
        <taxon>Embryophyta</taxon>
        <taxon>Tracheophyta</taxon>
        <taxon>Spermatophyta</taxon>
        <taxon>Magnoliopsida</taxon>
        <taxon>Liliopsida</taxon>
        <taxon>Poales</taxon>
        <taxon>Poaceae</taxon>
        <taxon>BOP clade</taxon>
        <taxon>Oryzoideae</taxon>
        <taxon>Oryzeae</taxon>
        <taxon>Oryzinae</taxon>
        <taxon>Oryza</taxon>
        <taxon>Oryza sativa</taxon>
    </lineage>
</organism>
<dbReference type="AlphaFoldDB" id="Q6K5S6"/>
<gene>
    <name evidence="2" type="ORF">P0419C03.36</name>
    <name evidence="3" type="ORF">P0527E02.6</name>
</gene>
<reference evidence="4" key="4">
    <citation type="journal article" date="2008" name="Nucleic Acids Res.">
        <title>The rice annotation project database (RAP-DB): 2008 update.</title>
        <authorList>
            <consortium name="The rice annotation project (RAP)"/>
        </authorList>
    </citation>
    <scope>GENOME REANNOTATION</scope>
    <source>
        <strain evidence="4">cv. Nipponbare</strain>
    </source>
</reference>
<sequence>MTYARRPPPELMLTSEKPSAGEDVKTPNTGGDAACASLPMRTGTLAALGCFSCWILGFEKSKRVQFGSFSAGPI</sequence>
<dbReference type="EMBL" id="AP004870">
    <property type="protein sequence ID" value="BAD21922.1"/>
    <property type="molecule type" value="Genomic_DNA"/>
</dbReference>
<dbReference type="Proteomes" id="UP000000763">
    <property type="component" value="Chromosome 2"/>
</dbReference>
<evidence type="ECO:0000313" key="4">
    <source>
        <dbReference type="Proteomes" id="UP000000763"/>
    </source>
</evidence>
<accession>Q6K5S6</accession>
<reference evidence="3" key="2">
    <citation type="submission" date="2002-05" db="EMBL/GenBank/DDBJ databases">
        <title>Oryza sativa nipponbare(GA3) genomic DNA, chromosome 2, PAC clone:P0527E02.</title>
        <authorList>
            <person name="Sasaki T."/>
            <person name="Matsumoto T."/>
            <person name="Katayose Y."/>
        </authorList>
    </citation>
    <scope>NUCLEOTIDE SEQUENCE</scope>
</reference>
<feature type="region of interest" description="Disordered" evidence="1">
    <location>
        <begin position="1"/>
        <end position="29"/>
    </location>
</feature>
<reference evidence="4" key="3">
    <citation type="journal article" date="2005" name="Nature">
        <title>The map-based sequence of the rice genome.</title>
        <authorList>
            <consortium name="International rice genome sequencing project (IRGSP)"/>
            <person name="Matsumoto T."/>
            <person name="Wu J."/>
            <person name="Kanamori H."/>
            <person name="Katayose Y."/>
            <person name="Fujisawa M."/>
            <person name="Namiki N."/>
            <person name="Mizuno H."/>
            <person name="Yamamoto K."/>
            <person name="Antonio B.A."/>
            <person name="Baba T."/>
            <person name="Sakata K."/>
            <person name="Nagamura Y."/>
            <person name="Aoki H."/>
            <person name="Arikawa K."/>
            <person name="Arita K."/>
            <person name="Bito T."/>
            <person name="Chiden Y."/>
            <person name="Fujitsuka N."/>
            <person name="Fukunaka R."/>
            <person name="Hamada M."/>
            <person name="Harada C."/>
            <person name="Hayashi A."/>
            <person name="Hijishita S."/>
            <person name="Honda M."/>
            <person name="Hosokawa S."/>
            <person name="Ichikawa Y."/>
            <person name="Idonuma A."/>
            <person name="Iijima M."/>
            <person name="Ikeda M."/>
            <person name="Ikeno M."/>
            <person name="Ito K."/>
            <person name="Ito S."/>
            <person name="Ito T."/>
            <person name="Ito Y."/>
            <person name="Ito Y."/>
            <person name="Iwabuchi A."/>
            <person name="Kamiya K."/>
            <person name="Karasawa W."/>
            <person name="Kurita K."/>
            <person name="Katagiri S."/>
            <person name="Kikuta A."/>
            <person name="Kobayashi H."/>
            <person name="Kobayashi N."/>
            <person name="Machita K."/>
            <person name="Maehara T."/>
            <person name="Masukawa M."/>
            <person name="Mizubayashi T."/>
            <person name="Mukai Y."/>
            <person name="Nagasaki H."/>
            <person name="Nagata Y."/>
            <person name="Naito S."/>
            <person name="Nakashima M."/>
            <person name="Nakama Y."/>
            <person name="Nakamichi Y."/>
            <person name="Nakamura M."/>
            <person name="Meguro A."/>
            <person name="Negishi M."/>
            <person name="Ohta I."/>
            <person name="Ohta T."/>
            <person name="Okamoto M."/>
            <person name="Ono N."/>
            <person name="Saji S."/>
            <person name="Sakaguchi M."/>
            <person name="Sakai K."/>
            <person name="Shibata M."/>
            <person name="Shimokawa T."/>
            <person name="Song J."/>
            <person name="Takazaki Y."/>
            <person name="Terasawa K."/>
            <person name="Tsugane M."/>
            <person name="Tsuji K."/>
            <person name="Ueda S."/>
            <person name="Waki K."/>
            <person name="Yamagata H."/>
            <person name="Yamamoto M."/>
            <person name="Yamamoto S."/>
            <person name="Yamane H."/>
            <person name="Yoshiki S."/>
            <person name="Yoshihara R."/>
            <person name="Yukawa K."/>
            <person name="Zhong H."/>
            <person name="Yano M."/>
            <person name="Yuan Q."/>
            <person name="Ouyang S."/>
            <person name="Liu J."/>
            <person name="Jones K.M."/>
            <person name="Gansberger K."/>
            <person name="Moffat K."/>
            <person name="Hill J."/>
            <person name="Bera J."/>
            <person name="Fadrosh D."/>
            <person name="Jin S."/>
            <person name="Johri S."/>
            <person name="Kim M."/>
            <person name="Overton L."/>
            <person name="Reardon M."/>
            <person name="Tsitrin T."/>
            <person name="Vuong H."/>
            <person name="Weaver B."/>
            <person name="Ciecko A."/>
            <person name="Tallon L."/>
            <person name="Jackson J."/>
            <person name="Pai G."/>
            <person name="Aken S.V."/>
            <person name="Utterback T."/>
            <person name="Reidmuller S."/>
            <person name="Feldblyum T."/>
            <person name="Hsiao J."/>
            <person name="Zismann V."/>
            <person name="Iobst S."/>
            <person name="de Vazeille A.R."/>
            <person name="Buell C.R."/>
            <person name="Ying K."/>
            <person name="Li Y."/>
            <person name="Lu T."/>
            <person name="Huang Y."/>
            <person name="Zhao Q."/>
            <person name="Feng Q."/>
            <person name="Zhang L."/>
            <person name="Zhu J."/>
            <person name="Weng Q."/>
            <person name="Mu J."/>
            <person name="Lu Y."/>
            <person name="Fan D."/>
            <person name="Liu Y."/>
            <person name="Guan J."/>
            <person name="Zhang Y."/>
            <person name="Yu S."/>
            <person name="Liu X."/>
            <person name="Zhang Y."/>
            <person name="Hong G."/>
            <person name="Han B."/>
            <person name="Choisne N."/>
            <person name="Demange N."/>
            <person name="Orjeda G."/>
            <person name="Samain S."/>
            <person name="Cattolico L."/>
            <person name="Pelletier E."/>
            <person name="Couloux A."/>
            <person name="Segurens B."/>
            <person name="Wincker P."/>
            <person name="D'Hont A."/>
            <person name="Scarpelli C."/>
            <person name="Weissenbach J."/>
            <person name="Salanoubat M."/>
            <person name="Quetier F."/>
            <person name="Yu Y."/>
            <person name="Kim H.R."/>
            <person name="Rambo T."/>
            <person name="Currie J."/>
            <person name="Collura K."/>
            <person name="Luo M."/>
            <person name="Yang T."/>
            <person name="Ammiraju J.S.S."/>
            <person name="Engler F."/>
            <person name="Soderlund C."/>
            <person name="Wing R.A."/>
            <person name="Palmer L.E."/>
            <person name="de la Bastide M."/>
            <person name="Spiegel L."/>
            <person name="Nascimento L."/>
            <person name="Zutavern T."/>
            <person name="O'Shaughnessy A."/>
            <person name="Dike S."/>
            <person name="Dedhia N."/>
            <person name="Preston R."/>
            <person name="Balija V."/>
            <person name="McCombie W.R."/>
            <person name="Chow T."/>
            <person name="Chen H."/>
            <person name="Chung M."/>
            <person name="Chen C."/>
            <person name="Shaw J."/>
            <person name="Wu H."/>
            <person name="Hsiao K."/>
            <person name="Chao Y."/>
            <person name="Chu M."/>
            <person name="Cheng C."/>
            <person name="Hour A."/>
            <person name="Lee P."/>
            <person name="Lin S."/>
            <person name="Lin Y."/>
            <person name="Liou J."/>
            <person name="Liu S."/>
            <person name="Hsing Y."/>
            <person name="Raghuvanshi S."/>
            <person name="Mohanty A."/>
            <person name="Bharti A.K."/>
            <person name="Gaur A."/>
            <person name="Gupta V."/>
            <person name="Kumar D."/>
            <person name="Ravi V."/>
            <person name="Vij S."/>
            <person name="Kapur A."/>
            <person name="Khurana P."/>
            <person name="Khurana P."/>
            <person name="Khurana J.P."/>
            <person name="Tyagi A.K."/>
            <person name="Gaikwad K."/>
            <person name="Singh A."/>
            <person name="Dalal V."/>
            <person name="Srivastava S."/>
            <person name="Dixit A."/>
            <person name="Pal A.K."/>
            <person name="Ghazi I.A."/>
            <person name="Yadav M."/>
            <person name="Pandit A."/>
            <person name="Bhargava A."/>
            <person name="Sureshbabu K."/>
            <person name="Batra K."/>
            <person name="Sharma T.R."/>
            <person name="Mohapatra T."/>
            <person name="Singh N.K."/>
            <person name="Messing J."/>
            <person name="Nelson A.B."/>
            <person name="Fuks G."/>
            <person name="Kavchok S."/>
            <person name="Keizer G."/>
            <person name="Linton E."/>
            <person name="Llaca V."/>
            <person name="Song R."/>
            <person name="Tanyolac B."/>
            <person name="Young S."/>
            <person name="Ho-Il K."/>
            <person name="Hahn J.H."/>
            <person name="Sangsakoo G."/>
            <person name="Vanavichit A."/>
            <person name="de Mattos Luiz.A.T."/>
            <person name="Zimmer P.D."/>
            <person name="Malone G."/>
            <person name="Dellagostin O."/>
            <person name="de Oliveira A.C."/>
            <person name="Bevan M."/>
            <person name="Bancroft I."/>
            <person name="Minx P."/>
            <person name="Cordum H."/>
            <person name="Wilson R."/>
            <person name="Cheng Z."/>
            <person name="Jin W."/>
            <person name="Jiang J."/>
            <person name="Leong S.A."/>
            <person name="Iwama H."/>
            <person name="Gojobori T."/>
            <person name="Itoh T."/>
            <person name="Niimura Y."/>
            <person name="Fujii Y."/>
            <person name="Habara T."/>
            <person name="Sakai H."/>
            <person name="Sato Y."/>
            <person name="Wilson G."/>
            <person name="Kumar K."/>
            <person name="McCouch S."/>
            <person name="Juretic N."/>
            <person name="Hoen D."/>
            <person name="Wright S."/>
            <person name="Bruskiewich R."/>
            <person name="Bureau T."/>
            <person name="Miyao A."/>
            <person name="Hirochika H."/>
            <person name="Nishikawa T."/>
            <person name="Kadowaki K."/>
            <person name="Sugiura M."/>
            <person name="Burr B."/>
            <person name="Sasaki T."/>
        </authorList>
    </citation>
    <scope>NUCLEOTIDE SEQUENCE [LARGE SCALE GENOMIC DNA]</scope>
    <source>
        <strain evidence="4">cv. Nipponbare</strain>
    </source>
</reference>
<dbReference type="EMBL" id="AP005316">
    <property type="protein sequence ID" value="BAD22049.1"/>
    <property type="molecule type" value="Genomic_DNA"/>
</dbReference>
<name>Q6K5S6_ORYSJ</name>